<dbReference type="EMBL" id="JPVO01000034">
    <property type="protein sequence ID" value="KGR77946.1"/>
    <property type="molecule type" value="Genomic_DNA"/>
</dbReference>
<evidence type="ECO:0000313" key="3">
    <source>
        <dbReference type="Proteomes" id="UP000030408"/>
    </source>
</evidence>
<evidence type="ECO:0000313" key="2">
    <source>
        <dbReference type="EMBL" id="KGR77946.1"/>
    </source>
</evidence>
<gene>
    <name evidence="2" type="ORF">CD33_01855</name>
</gene>
<feature type="transmembrane region" description="Helical" evidence="1">
    <location>
        <begin position="17"/>
        <end position="37"/>
    </location>
</feature>
<protein>
    <submittedName>
        <fullName evidence="2">Uncharacterized protein</fullName>
    </submittedName>
</protein>
<dbReference type="eggNOG" id="ENOG5030C0N">
    <property type="taxonomic scope" value="Bacteria"/>
</dbReference>
<comment type="caution">
    <text evidence="2">The sequence shown here is derived from an EMBL/GenBank/DDBJ whole genome shotgun (WGS) entry which is preliminary data.</text>
</comment>
<keyword evidence="3" id="KW-1185">Reference proteome</keyword>
<accession>A0A0A3HZD6</accession>
<proteinExistence type="predicted"/>
<feature type="transmembrane region" description="Helical" evidence="1">
    <location>
        <begin position="42"/>
        <end position="59"/>
    </location>
</feature>
<dbReference type="STRING" id="1384057.CD33_01855"/>
<sequence length="108" mass="12558">MSYFNEIINLLSDVDSLWILVELLFVTSCISTIIFFLNRNEYISFLSAAPIFYILSNLLFFKSHILLIILAMAVQAVIININFVQKIRNRNTSVAREKNDILEKKIQE</sequence>
<reference evidence="2 3" key="1">
    <citation type="submission" date="2014-02" db="EMBL/GenBank/DDBJ databases">
        <title>Draft genome sequence of Lysinibacillus sinduriensis JCM 15800.</title>
        <authorList>
            <person name="Zhang F."/>
            <person name="Wang G."/>
            <person name="Zhang L."/>
        </authorList>
    </citation>
    <scope>NUCLEOTIDE SEQUENCE [LARGE SCALE GENOMIC DNA]</scope>
    <source>
        <strain evidence="2 3">JCM 15800</strain>
    </source>
</reference>
<dbReference type="RefSeq" id="WP_036197589.1">
    <property type="nucleotide sequence ID" value="NZ_AVCY01000022.1"/>
</dbReference>
<evidence type="ECO:0000256" key="1">
    <source>
        <dbReference type="SAM" id="Phobius"/>
    </source>
</evidence>
<name>A0A0A3HZD6_9BACL</name>
<dbReference type="Proteomes" id="UP000030408">
    <property type="component" value="Unassembled WGS sequence"/>
</dbReference>
<keyword evidence="1" id="KW-0472">Membrane</keyword>
<keyword evidence="1" id="KW-0812">Transmembrane</keyword>
<feature type="transmembrane region" description="Helical" evidence="1">
    <location>
        <begin position="65"/>
        <end position="84"/>
    </location>
</feature>
<dbReference type="AlphaFoldDB" id="A0A0A3HZD6"/>
<keyword evidence="1" id="KW-1133">Transmembrane helix</keyword>
<organism evidence="2 3">
    <name type="scientific">Ureibacillus sinduriensis BLB-1 = JCM 15800</name>
    <dbReference type="NCBI Taxonomy" id="1384057"/>
    <lineage>
        <taxon>Bacteria</taxon>
        <taxon>Bacillati</taxon>
        <taxon>Bacillota</taxon>
        <taxon>Bacilli</taxon>
        <taxon>Bacillales</taxon>
        <taxon>Caryophanaceae</taxon>
        <taxon>Ureibacillus</taxon>
    </lineage>
</organism>